<dbReference type="InterPro" id="IPR027417">
    <property type="entry name" value="P-loop_NTPase"/>
</dbReference>
<evidence type="ECO:0000313" key="8">
    <source>
        <dbReference type="Proteomes" id="UP001152755"/>
    </source>
</evidence>
<proteinExistence type="inferred from homology"/>
<feature type="domain" description="ABC transporter" evidence="6">
    <location>
        <begin position="6"/>
        <end position="239"/>
    </location>
</feature>
<comment type="similarity">
    <text evidence="1">Belongs to the ABC transporter superfamily.</text>
</comment>
<evidence type="ECO:0000256" key="2">
    <source>
        <dbReference type="ARBA" id="ARBA00022448"/>
    </source>
</evidence>
<reference evidence="7" key="1">
    <citation type="submission" date="2022-08" db="EMBL/GenBank/DDBJ databases">
        <title>Genome analysis of Corynebacteriales strain.</title>
        <authorList>
            <person name="Lee S.D."/>
        </authorList>
    </citation>
    <scope>NUCLEOTIDE SEQUENCE</scope>
    <source>
        <strain evidence="7">D3-21</strain>
    </source>
</reference>
<sequence>MTDPILSVQGLATGYGDLRVVWDVSLQVHAGAVTALLGRNGAGKTSTLRAISGLNKVAAGSVELAGQDVSAMPAHRRVRAGMAYVQEGKRVFHRQSVEQNLLLGGYTRRLGRAKLRREADKMYDLFPILAQKRALPAGSMSGGQQQMLAIAQALMAAPKLLLLDEPSGGLAPSIVAEVMDRVKALTETGLAVLLVEQAVEAAMSVADHVTVLDIGKVVLDQPAGEIADLDLLKAAYFGRVGATGEDDRSGARLV</sequence>
<keyword evidence="5" id="KW-0029">Amino-acid transport</keyword>
<dbReference type="InterPro" id="IPR003439">
    <property type="entry name" value="ABC_transporter-like_ATP-bd"/>
</dbReference>
<evidence type="ECO:0000256" key="5">
    <source>
        <dbReference type="ARBA" id="ARBA00022970"/>
    </source>
</evidence>
<dbReference type="PANTHER" id="PTHR43820">
    <property type="entry name" value="HIGH-AFFINITY BRANCHED-CHAIN AMINO ACID TRANSPORT ATP-BINDING PROTEIN LIVF"/>
    <property type="match status" value="1"/>
</dbReference>
<accession>A0A9X4M0D6</accession>
<dbReference type="SMART" id="SM00382">
    <property type="entry name" value="AAA"/>
    <property type="match status" value="1"/>
</dbReference>
<evidence type="ECO:0000256" key="1">
    <source>
        <dbReference type="ARBA" id="ARBA00005417"/>
    </source>
</evidence>
<dbReference type="Proteomes" id="UP001152755">
    <property type="component" value="Unassembled WGS sequence"/>
</dbReference>
<dbReference type="SUPFAM" id="SSF52540">
    <property type="entry name" value="P-loop containing nucleoside triphosphate hydrolases"/>
    <property type="match status" value="1"/>
</dbReference>
<comment type="caution">
    <text evidence="7">The sequence shown here is derived from an EMBL/GenBank/DDBJ whole genome shotgun (WGS) entry which is preliminary data.</text>
</comment>
<dbReference type="Pfam" id="PF00005">
    <property type="entry name" value="ABC_tran"/>
    <property type="match status" value="1"/>
</dbReference>
<evidence type="ECO:0000256" key="4">
    <source>
        <dbReference type="ARBA" id="ARBA00022840"/>
    </source>
</evidence>
<gene>
    <name evidence="7" type="ORF">NVS88_13995</name>
</gene>
<evidence type="ECO:0000259" key="6">
    <source>
        <dbReference type="PROSITE" id="PS50893"/>
    </source>
</evidence>
<dbReference type="EMBL" id="JANRHA010000009">
    <property type="protein sequence ID" value="MDG3015669.1"/>
    <property type="molecule type" value="Genomic_DNA"/>
</dbReference>
<evidence type="ECO:0000256" key="3">
    <source>
        <dbReference type="ARBA" id="ARBA00022741"/>
    </source>
</evidence>
<dbReference type="GO" id="GO:0015658">
    <property type="term" value="F:branched-chain amino acid transmembrane transporter activity"/>
    <property type="evidence" value="ECO:0007669"/>
    <property type="project" value="TreeGrafter"/>
</dbReference>
<evidence type="ECO:0000313" key="7">
    <source>
        <dbReference type="EMBL" id="MDG3015669.1"/>
    </source>
</evidence>
<keyword evidence="2" id="KW-0813">Transport</keyword>
<dbReference type="GO" id="GO:0016887">
    <property type="term" value="F:ATP hydrolysis activity"/>
    <property type="evidence" value="ECO:0007669"/>
    <property type="project" value="InterPro"/>
</dbReference>
<keyword evidence="4 7" id="KW-0067">ATP-binding</keyword>
<dbReference type="RefSeq" id="WP_332520160.1">
    <property type="nucleotide sequence ID" value="NZ_JANRHA010000009.1"/>
</dbReference>
<name>A0A9X4M0D6_9ACTN</name>
<dbReference type="InterPro" id="IPR017871">
    <property type="entry name" value="ABC_transporter-like_CS"/>
</dbReference>
<dbReference type="PROSITE" id="PS50893">
    <property type="entry name" value="ABC_TRANSPORTER_2"/>
    <property type="match status" value="1"/>
</dbReference>
<dbReference type="InterPro" id="IPR052156">
    <property type="entry name" value="BCAA_Transport_ATP-bd_LivF"/>
</dbReference>
<dbReference type="InterPro" id="IPR003593">
    <property type="entry name" value="AAA+_ATPase"/>
</dbReference>
<dbReference type="PANTHER" id="PTHR43820:SF4">
    <property type="entry name" value="HIGH-AFFINITY BRANCHED-CHAIN AMINO ACID TRANSPORT ATP-BINDING PROTEIN LIVF"/>
    <property type="match status" value="1"/>
</dbReference>
<protein>
    <submittedName>
        <fullName evidence="7">ABC transporter ATP-binding protein</fullName>
    </submittedName>
</protein>
<dbReference type="AlphaFoldDB" id="A0A9X4M0D6"/>
<dbReference type="PROSITE" id="PS00211">
    <property type="entry name" value="ABC_TRANSPORTER_1"/>
    <property type="match status" value="1"/>
</dbReference>
<dbReference type="GO" id="GO:0015807">
    <property type="term" value="P:L-amino acid transport"/>
    <property type="evidence" value="ECO:0007669"/>
    <property type="project" value="TreeGrafter"/>
</dbReference>
<keyword evidence="3" id="KW-0547">Nucleotide-binding</keyword>
<keyword evidence="8" id="KW-1185">Reference proteome</keyword>
<dbReference type="CDD" id="cd03224">
    <property type="entry name" value="ABC_TM1139_LivF_branched"/>
    <property type="match status" value="1"/>
</dbReference>
<organism evidence="7 8">
    <name type="scientific">Speluncibacter jeojiensis</name>
    <dbReference type="NCBI Taxonomy" id="2710754"/>
    <lineage>
        <taxon>Bacteria</taxon>
        <taxon>Bacillati</taxon>
        <taxon>Actinomycetota</taxon>
        <taxon>Actinomycetes</taxon>
        <taxon>Mycobacteriales</taxon>
        <taxon>Speluncibacteraceae</taxon>
        <taxon>Speluncibacter</taxon>
    </lineage>
</organism>
<dbReference type="GO" id="GO:0005524">
    <property type="term" value="F:ATP binding"/>
    <property type="evidence" value="ECO:0007669"/>
    <property type="project" value="UniProtKB-KW"/>
</dbReference>
<dbReference type="Gene3D" id="3.40.50.300">
    <property type="entry name" value="P-loop containing nucleotide triphosphate hydrolases"/>
    <property type="match status" value="1"/>
</dbReference>